<proteinExistence type="predicted"/>
<name>A0A5B1CGQ9_9BACT</name>
<dbReference type="AlphaFoldDB" id="A0A5B1CGQ9"/>
<reference evidence="2 3" key="1">
    <citation type="submission" date="2019-08" db="EMBL/GenBank/DDBJ databases">
        <title>Deep-cultivation of Planctomycetes and their phenomic and genomic characterization uncovers novel biology.</title>
        <authorList>
            <person name="Wiegand S."/>
            <person name="Jogler M."/>
            <person name="Boedeker C."/>
            <person name="Pinto D."/>
            <person name="Vollmers J."/>
            <person name="Rivas-Marin E."/>
            <person name="Kohn T."/>
            <person name="Peeters S.H."/>
            <person name="Heuer A."/>
            <person name="Rast P."/>
            <person name="Oberbeckmann S."/>
            <person name="Bunk B."/>
            <person name="Jeske O."/>
            <person name="Meyerdierks A."/>
            <person name="Storesund J.E."/>
            <person name="Kallscheuer N."/>
            <person name="Luecker S."/>
            <person name="Lage O.M."/>
            <person name="Pohl T."/>
            <person name="Merkel B.J."/>
            <person name="Hornburger P."/>
            <person name="Mueller R.-W."/>
            <person name="Bruemmer F."/>
            <person name="Labrenz M."/>
            <person name="Spormann A.M."/>
            <person name="Op Den Camp H."/>
            <person name="Overmann J."/>
            <person name="Amann R."/>
            <person name="Jetten M.S.M."/>
            <person name="Mascher T."/>
            <person name="Medema M.H."/>
            <person name="Devos D.P."/>
            <person name="Kaster A.-K."/>
            <person name="Ovreas L."/>
            <person name="Rohde M."/>
            <person name="Galperin M.Y."/>
            <person name="Jogler C."/>
        </authorList>
    </citation>
    <scope>NUCLEOTIDE SEQUENCE [LARGE SCALE GENOMIC DNA]</scope>
    <source>
        <strain evidence="2 3">LF1</strain>
    </source>
</reference>
<keyword evidence="3" id="KW-1185">Reference proteome</keyword>
<accession>A0A5B1CGQ9</accession>
<evidence type="ECO:0008006" key="4">
    <source>
        <dbReference type="Google" id="ProtNLM"/>
    </source>
</evidence>
<protein>
    <recommendedName>
        <fullName evidence="4">Abnormal spindle-like microcephaly-associated protein ASH domain-containing protein</fullName>
    </recommendedName>
</protein>
<keyword evidence="1" id="KW-0732">Signal</keyword>
<gene>
    <name evidence="2" type="ORF">LF1_16430</name>
</gene>
<organism evidence="2 3">
    <name type="scientific">Rubripirellula obstinata</name>
    <dbReference type="NCBI Taxonomy" id="406547"/>
    <lineage>
        <taxon>Bacteria</taxon>
        <taxon>Pseudomonadati</taxon>
        <taxon>Planctomycetota</taxon>
        <taxon>Planctomycetia</taxon>
        <taxon>Pirellulales</taxon>
        <taxon>Pirellulaceae</taxon>
        <taxon>Rubripirellula</taxon>
    </lineage>
</organism>
<evidence type="ECO:0000256" key="1">
    <source>
        <dbReference type="SAM" id="SignalP"/>
    </source>
</evidence>
<sequence precursor="true">MIRTVFCILLPLMAFQVFTGQALAQDAARSAEKVESSQPKIFGLSAIKGTRSKVTTVSFENKQSEPSTATVRLAGDEAEYFEIQSPESVSCLAGETIDVQVVFNPPADFVGKVDATLQVTFGDEPPIEHSLRGLSTRGLQGKNEPPLADILETLGYRVDIGWNTLANNVKPKMMGDEISAKLFKSVGTQSVDIIPVARYSPVFSLPFGYYTIDSGKPVLHQVGVLSGMKTFPEHQTLHPALEDGGTSFEPGDDRFGIYTTSPSHDAYSADRWNRKLHKKHATHACRIYAAKDVNGEPLKNQYLFCFEEAFNGDYQDYVFVVRRIEPVVATAPNANEGQSPQQ</sequence>
<dbReference type="RefSeq" id="WP_068267079.1">
    <property type="nucleotide sequence ID" value="NZ_LWSK01000155.1"/>
</dbReference>
<dbReference type="Gene3D" id="2.60.40.10">
    <property type="entry name" value="Immunoglobulins"/>
    <property type="match status" value="1"/>
</dbReference>
<comment type="caution">
    <text evidence="2">The sequence shown here is derived from an EMBL/GenBank/DDBJ whole genome shotgun (WGS) entry which is preliminary data.</text>
</comment>
<feature type="chain" id="PRO_5022974303" description="Abnormal spindle-like microcephaly-associated protein ASH domain-containing protein" evidence="1">
    <location>
        <begin position="25"/>
        <end position="342"/>
    </location>
</feature>
<dbReference type="OrthoDB" id="1488789at2"/>
<evidence type="ECO:0000313" key="3">
    <source>
        <dbReference type="Proteomes" id="UP000322699"/>
    </source>
</evidence>
<feature type="signal peptide" evidence="1">
    <location>
        <begin position="1"/>
        <end position="24"/>
    </location>
</feature>
<dbReference type="Proteomes" id="UP000322699">
    <property type="component" value="Unassembled WGS sequence"/>
</dbReference>
<dbReference type="InterPro" id="IPR013783">
    <property type="entry name" value="Ig-like_fold"/>
</dbReference>
<dbReference type="EMBL" id="VRLW01000001">
    <property type="protein sequence ID" value="KAA1259115.1"/>
    <property type="molecule type" value="Genomic_DNA"/>
</dbReference>
<evidence type="ECO:0000313" key="2">
    <source>
        <dbReference type="EMBL" id="KAA1259115.1"/>
    </source>
</evidence>